<dbReference type="PANTHER" id="PTHR43153">
    <property type="entry name" value="ELECTRON TRANSFER FLAVOPROTEIN ALPHA"/>
    <property type="match status" value="1"/>
</dbReference>
<comment type="caution">
    <text evidence="13">The sequence shown here is derived from an EMBL/GenBank/DDBJ whole genome shotgun (WGS) entry which is preliminary data.</text>
</comment>
<gene>
    <name evidence="13" type="ORF">CEY00_Acc13764</name>
</gene>
<keyword evidence="7" id="KW-0809">Transit peptide</keyword>
<dbReference type="InterPro" id="IPR014729">
    <property type="entry name" value="Rossmann-like_a/b/a_fold"/>
</dbReference>
<protein>
    <recommendedName>
        <fullName evidence="10">Electron transfer flavoprotein subunit alpha</fullName>
        <shortName evidence="10">Alpha-ETF</shortName>
    </recommendedName>
</protein>
<dbReference type="InterPro" id="IPR014731">
    <property type="entry name" value="ETF_asu_C"/>
</dbReference>
<keyword evidence="14" id="KW-1185">Reference proteome</keyword>
<comment type="subunit">
    <text evidence="3 10">Heterodimer of an alpha and a beta subunit.</text>
</comment>
<evidence type="ECO:0000256" key="5">
    <source>
        <dbReference type="ARBA" id="ARBA00022630"/>
    </source>
</evidence>
<dbReference type="InterPro" id="IPR029035">
    <property type="entry name" value="DHS-like_NAD/FAD-binding_dom"/>
</dbReference>
<evidence type="ECO:0000256" key="8">
    <source>
        <dbReference type="ARBA" id="ARBA00022982"/>
    </source>
</evidence>
<evidence type="ECO:0000256" key="2">
    <source>
        <dbReference type="ARBA" id="ARBA00005817"/>
    </source>
</evidence>
<dbReference type="InParanoid" id="A0A2R6QWZ4"/>
<name>A0A2R6QWZ4_ACTCC</name>
<feature type="domain" description="Electron transfer flavoprotein alpha/beta-subunit N-terminal" evidence="12">
    <location>
        <begin position="28"/>
        <end position="213"/>
    </location>
</feature>
<keyword evidence="8 10" id="KW-0249">Electron transport</keyword>
<dbReference type="FunCoup" id="A0A2R6QWZ4">
    <property type="interactions" value="3441"/>
</dbReference>
<dbReference type="InterPro" id="IPR018206">
    <property type="entry name" value="ETF_asu_C_CS"/>
</dbReference>
<dbReference type="GO" id="GO:0009055">
    <property type="term" value="F:electron transfer activity"/>
    <property type="evidence" value="ECO:0007669"/>
    <property type="project" value="InterPro"/>
</dbReference>
<evidence type="ECO:0000256" key="4">
    <source>
        <dbReference type="ARBA" id="ARBA00022448"/>
    </source>
</evidence>
<dbReference type="InterPro" id="IPR001308">
    <property type="entry name" value="ETF_a/FixB"/>
</dbReference>
<dbReference type="InterPro" id="IPR014730">
    <property type="entry name" value="ETF_a/b_N"/>
</dbReference>
<proteinExistence type="inferred from homology"/>
<dbReference type="AlphaFoldDB" id="A0A2R6QWZ4"/>
<keyword evidence="4 10" id="KW-0813">Transport</keyword>
<comment type="similarity">
    <text evidence="2 10">Belongs to the ETF alpha-subunit/FixB family.</text>
</comment>
<evidence type="ECO:0000256" key="6">
    <source>
        <dbReference type="ARBA" id="ARBA00022827"/>
    </source>
</evidence>
<dbReference type="STRING" id="1590841.A0A2R6QWZ4"/>
<evidence type="ECO:0000256" key="7">
    <source>
        <dbReference type="ARBA" id="ARBA00022946"/>
    </source>
</evidence>
<evidence type="ECO:0000256" key="3">
    <source>
        <dbReference type="ARBA" id="ARBA00011355"/>
    </source>
</evidence>
<feature type="binding site" evidence="11">
    <location>
        <position position="320"/>
    </location>
    <ligand>
        <name>FAD</name>
        <dbReference type="ChEBI" id="CHEBI:57692"/>
    </ligand>
</feature>
<dbReference type="Gene3D" id="3.40.50.620">
    <property type="entry name" value="HUPs"/>
    <property type="match status" value="1"/>
</dbReference>
<organism evidence="13 14">
    <name type="scientific">Actinidia chinensis var. chinensis</name>
    <name type="common">Chinese soft-hair kiwi</name>
    <dbReference type="NCBI Taxonomy" id="1590841"/>
    <lineage>
        <taxon>Eukaryota</taxon>
        <taxon>Viridiplantae</taxon>
        <taxon>Streptophyta</taxon>
        <taxon>Embryophyta</taxon>
        <taxon>Tracheophyta</taxon>
        <taxon>Spermatophyta</taxon>
        <taxon>Magnoliopsida</taxon>
        <taxon>eudicotyledons</taxon>
        <taxon>Gunneridae</taxon>
        <taxon>Pentapetalae</taxon>
        <taxon>asterids</taxon>
        <taxon>Ericales</taxon>
        <taxon>Actinidiaceae</taxon>
        <taxon>Actinidia</taxon>
    </lineage>
</organism>
<reference evidence="13 14" key="1">
    <citation type="submission" date="2017-07" db="EMBL/GenBank/DDBJ databases">
        <title>An improved, manually edited Actinidia chinensis var. chinensis (kiwifruit) genome highlights the challenges associated with draft genomes and gene prediction in plants.</title>
        <authorList>
            <person name="Pilkington S."/>
            <person name="Crowhurst R."/>
            <person name="Hilario E."/>
            <person name="Nardozza S."/>
            <person name="Fraser L."/>
            <person name="Peng Y."/>
            <person name="Gunaseelan K."/>
            <person name="Simpson R."/>
            <person name="Tahir J."/>
            <person name="Deroles S."/>
            <person name="Templeton K."/>
            <person name="Luo Z."/>
            <person name="Davy M."/>
            <person name="Cheng C."/>
            <person name="Mcneilage M."/>
            <person name="Scaglione D."/>
            <person name="Liu Y."/>
            <person name="Zhang Q."/>
            <person name="Datson P."/>
            <person name="De Silva N."/>
            <person name="Gardiner S."/>
            <person name="Bassett H."/>
            <person name="Chagne D."/>
            <person name="Mccallum J."/>
            <person name="Dzierzon H."/>
            <person name="Deng C."/>
            <person name="Wang Y.-Y."/>
            <person name="Barron N."/>
            <person name="Manako K."/>
            <person name="Bowen J."/>
            <person name="Foster T."/>
            <person name="Erridge Z."/>
            <person name="Tiffin H."/>
            <person name="Waite C."/>
            <person name="Davies K."/>
            <person name="Grierson E."/>
            <person name="Laing W."/>
            <person name="Kirk R."/>
            <person name="Chen X."/>
            <person name="Wood M."/>
            <person name="Montefiori M."/>
            <person name="Brummell D."/>
            <person name="Schwinn K."/>
            <person name="Catanach A."/>
            <person name="Fullerton C."/>
            <person name="Li D."/>
            <person name="Meiyalaghan S."/>
            <person name="Nieuwenhuizen N."/>
            <person name="Read N."/>
            <person name="Prakash R."/>
            <person name="Hunter D."/>
            <person name="Zhang H."/>
            <person name="Mckenzie M."/>
            <person name="Knabel M."/>
            <person name="Harris A."/>
            <person name="Allan A."/>
            <person name="Chen A."/>
            <person name="Janssen B."/>
            <person name="Plunkett B."/>
            <person name="Dwamena C."/>
            <person name="Voogd C."/>
            <person name="Leif D."/>
            <person name="Lafferty D."/>
            <person name="Souleyre E."/>
            <person name="Varkonyi-Gasic E."/>
            <person name="Gambi F."/>
            <person name="Hanley J."/>
            <person name="Yao J.-L."/>
            <person name="Cheung J."/>
            <person name="David K."/>
            <person name="Warren B."/>
            <person name="Marsh K."/>
            <person name="Snowden K."/>
            <person name="Lin-Wang K."/>
            <person name="Brian L."/>
            <person name="Martinez-Sanchez M."/>
            <person name="Wang M."/>
            <person name="Ileperuma N."/>
            <person name="Macnee N."/>
            <person name="Campin R."/>
            <person name="Mcatee P."/>
            <person name="Drummond R."/>
            <person name="Espley R."/>
            <person name="Ireland H."/>
            <person name="Wu R."/>
            <person name="Atkinson R."/>
            <person name="Karunairetnam S."/>
            <person name="Bulley S."/>
            <person name="Chunkath S."/>
            <person name="Hanley Z."/>
            <person name="Storey R."/>
            <person name="Thrimawithana A."/>
            <person name="Thomson S."/>
            <person name="David C."/>
            <person name="Testolin R."/>
        </authorList>
    </citation>
    <scope>NUCLEOTIDE SEQUENCE [LARGE SCALE GENOMIC DNA]</scope>
    <source>
        <strain evidence="14">cv. Red5</strain>
        <tissue evidence="13">Young leaf</tissue>
    </source>
</reference>
<dbReference type="OMA" id="HHICGIG"/>
<dbReference type="Gene3D" id="3.40.50.1220">
    <property type="entry name" value="TPP-binding domain"/>
    <property type="match status" value="1"/>
</dbReference>
<evidence type="ECO:0000313" key="14">
    <source>
        <dbReference type="Proteomes" id="UP000241394"/>
    </source>
</evidence>
<dbReference type="Gramene" id="PSS16267">
    <property type="protein sequence ID" value="PSS16267"/>
    <property type="gene ID" value="CEY00_Acc13764"/>
</dbReference>
<dbReference type="FunFam" id="3.40.50.1220:FF:000001">
    <property type="entry name" value="Electron transfer flavoprotein, alpha subunit"/>
    <property type="match status" value="1"/>
</dbReference>
<feature type="binding site" evidence="11">
    <location>
        <begin position="282"/>
        <end position="286"/>
    </location>
    <ligand>
        <name>FAD</name>
        <dbReference type="ChEBI" id="CHEBI:57692"/>
    </ligand>
</feature>
<dbReference type="PIRSF" id="PIRSF000089">
    <property type="entry name" value="Electra_flavoP_a"/>
    <property type="match status" value="1"/>
</dbReference>
<comment type="subcellular location">
    <subcellularLocation>
        <location evidence="1 10">Mitochondrion matrix</location>
    </subcellularLocation>
</comment>
<dbReference type="EMBL" id="NKQK01000012">
    <property type="protein sequence ID" value="PSS16267.1"/>
    <property type="molecule type" value="Genomic_DNA"/>
</dbReference>
<evidence type="ECO:0000256" key="10">
    <source>
        <dbReference type="PIRNR" id="PIRNR000089"/>
    </source>
</evidence>
<dbReference type="Pfam" id="PF01012">
    <property type="entry name" value="ETF"/>
    <property type="match status" value="1"/>
</dbReference>
<feature type="binding site" evidence="11">
    <location>
        <position position="243"/>
    </location>
    <ligand>
        <name>FAD</name>
        <dbReference type="ChEBI" id="CHEBI:57692"/>
    </ligand>
</feature>
<dbReference type="PANTHER" id="PTHR43153:SF1">
    <property type="entry name" value="ELECTRON TRANSFER FLAVOPROTEIN SUBUNIT ALPHA, MITOCHONDRIAL"/>
    <property type="match status" value="1"/>
</dbReference>
<evidence type="ECO:0000259" key="12">
    <source>
        <dbReference type="SMART" id="SM00893"/>
    </source>
</evidence>
<dbReference type="GO" id="GO:0050660">
    <property type="term" value="F:flavin adenine dinucleotide binding"/>
    <property type="evidence" value="ECO:0007669"/>
    <property type="project" value="InterPro"/>
</dbReference>
<keyword evidence="9 10" id="KW-0496">Mitochondrion</keyword>
<evidence type="ECO:0000313" key="13">
    <source>
        <dbReference type="EMBL" id="PSS16267.1"/>
    </source>
</evidence>
<dbReference type="CDD" id="cd01715">
    <property type="entry name" value="ETF_alpha"/>
    <property type="match status" value="1"/>
</dbReference>
<sequence length="354" mass="37425">MATRAMLGVFRKHSIASRIASNYKLLSTLVLAEHEGGSITASSVSAVEAAKSLSEDNSVSILLAGSGTSLKEAAEHAASCHPSVSQVLMSDSDKLSHALAEPWARLIHLVQQKGSYSHIIAASGSFGKNILPRAAALLDVSPITDVIEISGSHQFVRPIYAGNALCTVRYTGSDPCMLTIRSTSFPVVPISDNARSDAAPIFQVDLSTFDEDARGKSRYVKQSSQNTERPDLGNARVVVTGGRGLKSAENFKMIEKLAEKLGAAVGATRAAVDAGFVPNDLQVGQTGKIVAPELYIAFGVSGAIQHLAGMRDSKVIVAVNKDADAPIFQVADYGLVGDLFEVIPELIQKLPEKK</sequence>
<dbReference type="SMART" id="SM00893">
    <property type="entry name" value="ETF"/>
    <property type="match status" value="1"/>
</dbReference>
<feature type="binding site" evidence="11">
    <location>
        <begin position="299"/>
        <end position="306"/>
    </location>
    <ligand>
        <name>FAD</name>
        <dbReference type="ChEBI" id="CHEBI:57692"/>
    </ligand>
</feature>
<dbReference type="GO" id="GO:0033539">
    <property type="term" value="P:fatty acid beta-oxidation using acyl-CoA dehydrogenase"/>
    <property type="evidence" value="ECO:0007669"/>
    <property type="project" value="TreeGrafter"/>
</dbReference>
<dbReference type="GO" id="GO:0005759">
    <property type="term" value="C:mitochondrial matrix"/>
    <property type="evidence" value="ECO:0007669"/>
    <property type="project" value="UniProtKB-SubCell"/>
</dbReference>
<dbReference type="PROSITE" id="PS00696">
    <property type="entry name" value="ETF_ALPHA"/>
    <property type="match status" value="1"/>
</dbReference>
<evidence type="ECO:0000256" key="9">
    <source>
        <dbReference type="ARBA" id="ARBA00023128"/>
    </source>
</evidence>
<keyword evidence="5 10" id="KW-0285">Flavoprotein</keyword>
<dbReference type="SUPFAM" id="SSF52467">
    <property type="entry name" value="DHS-like NAD/FAD-binding domain"/>
    <property type="match status" value="1"/>
</dbReference>
<accession>A0A2R6QWZ4</accession>
<dbReference type="Pfam" id="PF00766">
    <property type="entry name" value="ETF_alpha"/>
    <property type="match status" value="1"/>
</dbReference>
<dbReference type="OrthoDB" id="1715808at2759"/>
<dbReference type="InterPro" id="IPR033947">
    <property type="entry name" value="ETF_alpha_N"/>
</dbReference>
<keyword evidence="6 10" id="KW-0274">FAD</keyword>
<evidence type="ECO:0000256" key="11">
    <source>
        <dbReference type="PIRSR" id="PIRSR000089-1"/>
    </source>
</evidence>
<dbReference type="SUPFAM" id="SSF52402">
    <property type="entry name" value="Adenine nucleotide alpha hydrolases-like"/>
    <property type="match status" value="1"/>
</dbReference>
<comment type="cofactor">
    <cofactor evidence="10 11">
        <name>FAD</name>
        <dbReference type="ChEBI" id="CHEBI:57692"/>
    </cofactor>
    <text evidence="10 11">Binds 1 FAD per dimer.</text>
</comment>
<evidence type="ECO:0000256" key="1">
    <source>
        <dbReference type="ARBA" id="ARBA00004305"/>
    </source>
</evidence>
<reference evidence="14" key="2">
    <citation type="journal article" date="2018" name="BMC Genomics">
        <title>A manually annotated Actinidia chinensis var. chinensis (kiwifruit) genome highlights the challenges associated with draft genomes and gene prediction in plants.</title>
        <authorList>
            <person name="Pilkington S.M."/>
            <person name="Crowhurst R."/>
            <person name="Hilario E."/>
            <person name="Nardozza S."/>
            <person name="Fraser L."/>
            <person name="Peng Y."/>
            <person name="Gunaseelan K."/>
            <person name="Simpson R."/>
            <person name="Tahir J."/>
            <person name="Deroles S.C."/>
            <person name="Templeton K."/>
            <person name="Luo Z."/>
            <person name="Davy M."/>
            <person name="Cheng C."/>
            <person name="McNeilage M."/>
            <person name="Scaglione D."/>
            <person name="Liu Y."/>
            <person name="Zhang Q."/>
            <person name="Datson P."/>
            <person name="De Silva N."/>
            <person name="Gardiner S.E."/>
            <person name="Bassett H."/>
            <person name="Chagne D."/>
            <person name="McCallum J."/>
            <person name="Dzierzon H."/>
            <person name="Deng C."/>
            <person name="Wang Y.Y."/>
            <person name="Barron L."/>
            <person name="Manako K."/>
            <person name="Bowen J."/>
            <person name="Foster T.M."/>
            <person name="Erridge Z.A."/>
            <person name="Tiffin H."/>
            <person name="Waite C.N."/>
            <person name="Davies K.M."/>
            <person name="Grierson E.P."/>
            <person name="Laing W.A."/>
            <person name="Kirk R."/>
            <person name="Chen X."/>
            <person name="Wood M."/>
            <person name="Montefiori M."/>
            <person name="Brummell D.A."/>
            <person name="Schwinn K.E."/>
            <person name="Catanach A."/>
            <person name="Fullerton C."/>
            <person name="Li D."/>
            <person name="Meiyalaghan S."/>
            <person name="Nieuwenhuizen N."/>
            <person name="Read N."/>
            <person name="Prakash R."/>
            <person name="Hunter D."/>
            <person name="Zhang H."/>
            <person name="McKenzie M."/>
            <person name="Knabel M."/>
            <person name="Harris A."/>
            <person name="Allan A.C."/>
            <person name="Gleave A."/>
            <person name="Chen A."/>
            <person name="Janssen B.J."/>
            <person name="Plunkett B."/>
            <person name="Ampomah-Dwamena C."/>
            <person name="Voogd C."/>
            <person name="Leif D."/>
            <person name="Lafferty D."/>
            <person name="Souleyre E.J.F."/>
            <person name="Varkonyi-Gasic E."/>
            <person name="Gambi F."/>
            <person name="Hanley J."/>
            <person name="Yao J.L."/>
            <person name="Cheung J."/>
            <person name="David K.M."/>
            <person name="Warren B."/>
            <person name="Marsh K."/>
            <person name="Snowden K.C."/>
            <person name="Lin-Wang K."/>
            <person name="Brian L."/>
            <person name="Martinez-Sanchez M."/>
            <person name="Wang M."/>
            <person name="Ileperuma N."/>
            <person name="Macnee N."/>
            <person name="Campin R."/>
            <person name="McAtee P."/>
            <person name="Drummond R.S.M."/>
            <person name="Espley R.V."/>
            <person name="Ireland H.S."/>
            <person name="Wu R."/>
            <person name="Atkinson R.G."/>
            <person name="Karunairetnam S."/>
            <person name="Bulley S."/>
            <person name="Chunkath S."/>
            <person name="Hanley Z."/>
            <person name="Storey R."/>
            <person name="Thrimawithana A.H."/>
            <person name="Thomson S."/>
            <person name="David C."/>
            <person name="Testolin R."/>
            <person name="Huang H."/>
            <person name="Hellens R.P."/>
            <person name="Schaffer R.J."/>
        </authorList>
    </citation>
    <scope>NUCLEOTIDE SEQUENCE [LARGE SCALE GENOMIC DNA]</scope>
    <source>
        <strain evidence="14">cv. Red5</strain>
    </source>
</reference>
<dbReference type="FunFam" id="3.40.50.620:FF:000157">
    <property type="entry name" value="Electron transfer flavoprotein subunit alpha, mitochondrial"/>
    <property type="match status" value="1"/>
</dbReference>
<dbReference type="Proteomes" id="UP000241394">
    <property type="component" value="Chromosome LG12"/>
</dbReference>
<comment type="function">
    <text evidence="10">The electron transfer flavoprotein serves as a specific electron acceptor for several dehydrogenases, including five acyl-CoA dehydrogenases, glutaryl-CoA and sarcosine dehydrogenase. It transfers the electrons to the main mitochondrial respiratory chain via ETF-ubiquinone oxidoreductase (ETF dehydrogenase).</text>
</comment>
<feature type="binding site" evidence="11">
    <location>
        <begin position="268"/>
        <end position="269"/>
    </location>
    <ligand>
        <name>FAD</name>
        <dbReference type="ChEBI" id="CHEBI:57692"/>
    </ligand>
</feature>